<protein>
    <recommendedName>
        <fullName evidence="5">DUF2723 domain-containing protein</fullName>
    </recommendedName>
</protein>
<dbReference type="InterPro" id="IPR021280">
    <property type="entry name" value="TMEM260-like"/>
</dbReference>
<feature type="transmembrane region" description="Helical" evidence="2">
    <location>
        <begin position="84"/>
        <end position="106"/>
    </location>
</feature>
<keyword evidence="2" id="KW-1133">Transmembrane helix</keyword>
<evidence type="ECO:0000313" key="4">
    <source>
        <dbReference type="EMBL" id="CAD9685156.1"/>
    </source>
</evidence>
<feature type="transmembrane region" description="Helical" evidence="2">
    <location>
        <begin position="427"/>
        <end position="444"/>
    </location>
</feature>
<dbReference type="PANTHER" id="PTHR16214">
    <property type="entry name" value="TRANSMEMBRANE PROTEIN 260"/>
    <property type="match status" value="1"/>
</dbReference>
<dbReference type="PANTHER" id="PTHR16214:SF3">
    <property type="entry name" value="TRANSMEMBRANE PROTEIN 260"/>
    <property type="match status" value="1"/>
</dbReference>
<evidence type="ECO:0000256" key="2">
    <source>
        <dbReference type="SAM" id="Phobius"/>
    </source>
</evidence>
<feature type="transmembrane region" description="Helical" evidence="2">
    <location>
        <begin position="221"/>
        <end position="238"/>
    </location>
</feature>
<dbReference type="InterPro" id="IPR052724">
    <property type="entry name" value="GT117_domain-containing"/>
</dbReference>
<keyword evidence="3" id="KW-0732">Signal</keyword>
<dbReference type="EMBL" id="HBHK01013833">
    <property type="protein sequence ID" value="CAD9685156.1"/>
    <property type="molecule type" value="Transcribed_RNA"/>
</dbReference>
<sequence length="799" mass="90558">MSFGFCVCSLIFGIYARTAYFSIPGGDSGEVVAEACTLGHGHPPGYPVFIMLYHVVMKYVQVPEMFVEWAGHNGDVSPAWKANIFTAALGAFAVMFLQLAIENGLVVVDAKMGVNGGWLAKVMISCAMAVAYGLTPLVWQYSTGAEVFALNNFFCAVLIWLTTKYGLAGAANMKQLYICLGAFWSGLALCNQHTAILFEIPLIGWILFQEYRSRSLSKGRFLFWGLLFLIGLAPYGYLPLTLAYNRQQGSWGDTTTIFGFIHHLRRGDYGTFQLYGSDEKKPVGMVERIRMYVLDLQFRQCAFVPVLCFVGILALVYQQMARQKRRDIPDKRRGKKKVAKTNSVPAATSEDVENPEVAQRRHGLGVALVAAFVFYVLVFHFLSNMPLDQELLFGVQARFWMQPNLLAFYFAGCGLYVLFLYVFQYRVMYILLLGLCAGIISFQFRTNYELSDQSTNRYLEKYARAIVSDIPSKSLLIVGYDQQWTSLRYLQQCEGFRKDITIVNGPMMTYQWLSNYQKVYNSDYTKCMTLPDGYWLHSRSSYYSEKKGFSTKDFLDANYDSCSGGIYWTGKLPYAKDTSYDMTYTGVNIGILAAFYKKPTPSSGDAILDMGFEKWFTRMFKAWAKVNTELGEFAPEEKYSPETWEWTVARDYFDHSAQDASGLLSIAVDRDELSLMALAALMLERAFQEDKEHMTTANLKNLGLAFVKLVQSKKSTFNLDGILKGHTHLDVVFGKDAYKGPVWKQVAATKAFQFWTAFLERKDAKEDPGYHTIKQIVAHLSKAHEKSQKKMSRLVEEDK</sequence>
<feature type="transmembrane region" description="Helical" evidence="2">
    <location>
        <begin position="364"/>
        <end position="383"/>
    </location>
</feature>
<feature type="transmembrane region" description="Helical" evidence="2">
    <location>
        <begin position="147"/>
        <end position="167"/>
    </location>
</feature>
<feature type="chain" id="PRO_5031278266" description="DUF2723 domain-containing protein" evidence="3">
    <location>
        <begin position="17"/>
        <end position="799"/>
    </location>
</feature>
<organism evidence="4">
    <name type="scientific">Mucochytrium quahogii</name>
    <dbReference type="NCBI Taxonomy" id="96639"/>
    <lineage>
        <taxon>Eukaryota</taxon>
        <taxon>Sar</taxon>
        <taxon>Stramenopiles</taxon>
        <taxon>Bigyra</taxon>
        <taxon>Labyrinthulomycetes</taxon>
        <taxon>Thraustochytrida</taxon>
        <taxon>Thraustochytriidae</taxon>
        <taxon>Mucochytrium</taxon>
    </lineage>
</organism>
<gene>
    <name evidence="4" type="ORF">QSP1433_LOCUS8697</name>
</gene>
<feature type="signal peptide" evidence="3">
    <location>
        <begin position="1"/>
        <end position="16"/>
    </location>
</feature>
<feature type="transmembrane region" description="Helical" evidence="2">
    <location>
        <begin position="297"/>
        <end position="317"/>
    </location>
</feature>
<feature type="region of interest" description="Disordered" evidence="1">
    <location>
        <begin position="327"/>
        <end position="351"/>
    </location>
</feature>
<reference evidence="4" key="1">
    <citation type="submission" date="2021-01" db="EMBL/GenBank/DDBJ databases">
        <authorList>
            <person name="Corre E."/>
            <person name="Pelletier E."/>
            <person name="Niang G."/>
            <person name="Scheremetjew M."/>
            <person name="Finn R."/>
            <person name="Kale V."/>
            <person name="Holt S."/>
            <person name="Cochrane G."/>
            <person name="Meng A."/>
            <person name="Brown T."/>
            <person name="Cohen L."/>
        </authorList>
    </citation>
    <scope>NUCLEOTIDE SEQUENCE</scope>
    <source>
        <strain evidence="4">NY070348D</strain>
    </source>
</reference>
<dbReference type="AlphaFoldDB" id="A0A7S2RZI0"/>
<keyword evidence="2" id="KW-0812">Transmembrane</keyword>
<proteinExistence type="predicted"/>
<dbReference type="Pfam" id="PF11028">
    <property type="entry name" value="TMEM260-like"/>
    <property type="match status" value="1"/>
</dbReference>
<evidence type="ECO:0000256" key="1">
    <source>
        <dbReference type="SAM" id="MobiDB-lite"/>
    </source>
</evidence>
<feature type="transmembrane region" description="Helical" evidence="2">
    <location>
        <begin position="118"/>
        <end position="141"/>
    </location>
</feature>
<name>A0A7S2RZI0_9STRA</name>
<accession>A0A7S2RZI0</accession>
<keyword evidence="2" id="KW-0472">Membrane</keyword>
<evidence type="ECO:0008006" key="5">
    <source>
        <dbReference type="Google" id="ProtNLM"/>
    </source>
</evidence>
<feature type="transmembrane region" description="Helical" evidence="2">
    <location>
        <begin position="403"/>
        <end position="422"/>
    </location>
</feature>
<evidence type="ECO:0000256" key="3">
    <source>
        <dbReference type="SAM" id="SignalP"/>
    </source>
</evidence>